<dbReference type="VEuPathDB" id="FungiDB:A1O9_08075"/>
<dbReference type="EMBL" id="AMGV01000006">
    <property type="protein sequence ID" value="KEF56494.1"/>
    <property type="molecule type" value="Genomic_DNA"/>
</dbReference>
<dbReference type="Proteomes" id="UP000027920">
    <property type="component" value="Unassembled WGS sequence"/>
</dbReference>
<accession>A0A072P8Q6</accession>
<dbReference type="PANTHER" id="PTHR38788">
    <property type="entry name" value="CLR5 DOMAIN-CONTAINING PROTEIN"/>
    <property type="match status" value="1"/>
</dbReference>
<feature type="domain" description="Clr5" evidence="1">
    <location>
        <begin position="15"/>
        <end position="66"/>
    </location>
</feature>
<evidence type="ECO:0000259" key="1">
    <source>
        <dbReference type="Pfam" id="PF14420"/>
    </source>
</evidence>
<reference evidence="2 3" key="1">
    <citation type="submission" date="2013-03" db="EMBL/GenBank/DDBJ databases">
        <title>The Genome Sequence of Exophiala aquamarina CBS 119918.</title>
        <authorList>
            <consortium name="The Broad Institute Genomics Platform"/>
            <person name="Cuomo C."/>
            <person name="de Hoog S."/>
            <person name="Gorbushina A."/>
            <person name="Walker B."/>
            <person name="Young S.K."/>
            <person name="Zeng Q."/>
            <person name="Gargeya S."/>
            <person name="Fitzgerald M."/>
            <person name="Haas B."/>
            <person name="Abouelleil A."/>
            <person name="Allen A.W."/>
            <person name="Alvarado L."/>
            <person name="Arachchi H.M."/>
            <person name="Berlin A.M."/>
            <person name="Chapman S.B."/>
            <person name="Gainer-Dewar J."/>
            <person name="Goldberg J."/>
            <person name="Griggs A."/>
            <person name="Gujja S."/>
            <person name="Hansen M."/>
            <person name="Howarth C."/>
            <person name="Imamovic A."/>
            <person name="Ireland A."/>
            <person name="Larimer J."/>
            <person name="McCowan C."/>
            <person name="Murphy C."/>
            <person name="Pearson M."/>
            <person name="Poon T.W."/>
            <person name="Priest M."/>
            <person name="Roberts A."/>
            <person name="Saif S."/>
            <person name="Shea T."/>
            <person name="Sisk P."/>
            <person name="Sykes S."/>
            <person name="Wortman J."/>
            <person name="Nusbaum C."/>
            <person name="Birren B."/>
        </authorList>
    </citation>
    <scope>NUCLEOTIDE SEQUENCE [LARGE SCALE GENOMIC DNA]</scope>
    <source>
        <strain evidence="2 3">CBS 119918</strain>
    </source>
</reference>
<name>A0A072P8Q6_9EURO</name>
<proteinExistence type="predicted"/>
<dbReference type="RefSeq" id="XP_013259084.1">
    <property type="nucleotide sequence ID" value="XM_013403630.1"/>
</dbReference>
<dbReference type="HOGENOM" id="CLU_1360405_0_0_1"/>
<evidence type="ECO:0000313" key="3">
    <source>
        <dbReference type="Proteomes" id="UP000027920"/>
    </source>
</evidence>
<dbReference type="OrthoDB" id="539213at2759"/>
<comment type="caution">
    <text evidence="2">The sequence shown here is derived from an EMBL/GenBank/DDBJ whole genome shotgun (WGS) entry which is preliminary data.</text>
</comment>
<gene>
    <name evidence="2" type="ORF">A1O9_08075</name>
</gene>
<dbReference type="Pfam" id="PF14420">
    <property type="entry name" value="Clr5"/>
    <property type="match status" value="1"/>
</dbReference>
<dbReference type="InterPro" id="IPR025676">
    <property type="entry name" value="Clr5_dom"/>
</dbReference>
<organism evidence="2 3">
    <name type="scientific">Exophiala aquamarina CBS 119918</name>
    <dbReference type="NCBI Taxonomy" id="1182545"/>
    <lineage>
        <taxon>Eukaryota</taxon>
        <taxon>Fungi</taxon>
        <taxon>Dikarya</taxon>
        <taxon>Ascomycota</taxon>
        <taxon>Pezizomycotina</taxon>
        <taxon>Eurotiomycetes</taxon>
        <taxon>Chaetothyriomycetidae</taxon>
        <taxon>Chaetothyriales</taxon>
        <taxon>Herpotrichiellaceae</taxon>
        <taxon>Exophiala</taxon>
    </lineage>
</organism>
<dbReference type="AlphaFoldDB" id="A0A072P8Q6"/>
<dbReference type="PANTHER" id="PTHR38788:SF3">
    <property type="entry name" value="CLR5 DOMAIN-CONTAINING PROTEIN"/>
    <property type="match status" value="1"/>
</dbReference>
<protein>
    <recommendedName>
        <fullName evidence="1">Clr5 domain-containing protein</fullName>
    </recommendedName>
</protein>
<evidence type="ECO:0000313" key="2">
    <source>
        <dbReference type="EMBL" id="KEF56494.1"/>
    </source>
</evidence>
<sequence>MENQEVTRSSTILKDRWEGFKDEITFLYLDCGCTLQEVMEFMKGQHSFHAKEKQYKDKFRDWNLRKNLTKAQKLDLYTYIQLHGGVALAEQSPDASGARISKVYMLTFNCMGVLFERRGDLTERTRYYRSALEWSTNIVLNEALNGEDKRRRVKWLEDVVRYHTLNGDVLEVQSLCEQYHDLWTELNQKEVGGLVRTGAGT</sequence>
<dbReference type="GeneID" id="25282988"/>
<keyword evidence="3" id="KW-1185">Reference proteome</keyword>